<gene>
    <name evidence="6" type="ORF">CH341_15565</name>
</gene>
<dbReference type="EMBL" id="NPEX01000101">
    <property type="protein sequence ID" value="RAI43186.1"/>
    <property type="molecule type" value="Genomic_DNA"/>
</dbReference>
<name>A0A327KYM2_9BRAD</name>
<reference evidence="6 7" key="1">
    <citation type="submission" date="2017-07" db="EMBL/GenBank/DDBJ databases">
        <title>Draft Genome Sequences of Select Purple Nonsulfur Bacteria.</title>
        <authorList>
            <person name="Lasarre B."/>
            <person name="Mckinlay J.B."/>
        </authorList>
    </citation>
    <scope>NUCLEOTIDE SEQUENCE [LARGE SCALE GENOMIC DNA]</scope>
    <source>
        <strain evidence="6 7">DSM 5909</strain>
    </source>
</reference>
<dbReference type="RefSeq" id="WP_111419939.1">
    <property type="nucleotide sequence ID" value="NZ_NPEX01000101.1"/>
</dbReference>
<feature type="domain" description="Solute-binding protein family 3/N-terminal" evidence="5">
    <location>
        <begin position="29"/>
        <end position="246"/>
    </location>
</feature>
<comment type="caution">
    <text evidence="6">The sequence shown here is derived from an EMBL/GenBank/DDBJ whole genome shotgun (WGS) entry which is preliminary data.</text>
</comment>
<organism evidence="6 7">
    <name type="scientific">Rhodoplanes roseus</name>
    <dbReference type="NCBI Taxonomy" id="29409"/>
    <lineage>
        <taxon>Bacteria</taxon>
        <taxon>Pseudomonadati</taxon>
        <taxon>Pseudomonadota</taxon>
        <taxon>Alphaproteobacteria</taxon>
        <taxon>Hyphomicrobiales</taxon>
        <taxon>Nitrobacteraceae</taxon>
        <taxon>Rhodoplanes</taxon>
    </lineage>
</organism>
<keyword evidence="3 4" id="KW-0732">Signal</keyword>
<dbReference type="Pfam" id="PF13379">
    <property type="entry name" value="NMT1_2"/>
    <property type="match status" value="1"/>
</dbReference>
<evidence type="ECO:0000313" key="7">
    <source>
        <dbReference type="Proteomes" id="UP000249130"/>
    </source>
</evidence>
<dbReference type="GO" id="GO:0042918">
    <property type="term" value="P:alkanesulfonate transmembrane transport"/>
    <property type="evidence" value="ECO:0007669"/>
    <property type="project" value="TreeGrafter"/>
</dbReference>
<sequence>MTRGARNLTLAAAAAAMIAGSGPAVAQTKLTIMVFAGMQNLPLLAAQSKGLFAKRGLEVDMKIAPNSDELRNGLADGRFQIVHAACDNSVAMVEMAGADAKIVIGGDDGMNRLFVQPEIGSVADLRGKTVAVDAVNTAYAFQLYEMLRLAGLERDKDYKTAVVGATMKRVDALLQDKTMAATMLNPPFSQRAAKAGLKDLGEATKTIGPYQASAGFVMAKWGRDNADTLSKYLSAYIDGVRWSTDPKNKAEAIKLVADNLKLPEDVATAGYEILIASMAKDAALDMKALENVLALRARHTGKPTKPAADYVDLSYYQKAVAGL</sequence>
<evidence type="ECO:0000256" key="2">
    <source>
        <dbReference type="ARBA" id="ARBA00010742"/>
    </source>
</evidence>
<dbReference type="PANTHER" id="PTHR30024:SF47">
    <property type="entry name" value="TAURINE-BINDING PERIPLASMIC PROTEIN"/>
    <property type="match status" value="1"/>
</dbReference>
<dbReference type="Gene3D" id="3.40.190.10">
    <property type="entry name" value="Periplasmic binding protein-like II"/>
    <property type="match status" value="2"/>
</dbReference>
<feature type="signal peptide" evidence="4">
    <location>
        <begin position="1"/>
        <end position="26"/>
    </location>
</feature>
<evidence type="ECO:0000256" key="3">
    <source>
        <dbReference type="ARBA" id="ARBA00022729"/>
    </source>
</evidence>
<keyword evidence="7" id="KW-1185">Reference proteome</keyword>
<protein>
    <recommendedName>
        <fullName evidence="5">Solute-binding protein family 3/N-terminal domain-containing protein</fullName>
    </recommendedName>
</protein>
<dbReference type="Proteomes" id="UP000249130">
    <property type="component" value="Unassembled WGS sequence"/>
</dbReference>
<feature type="chain" id="PRO_5016437209" description="Solute-binding protein family 3/N-terminal domain-containing protein" evidence="4">
    <location>
        <begin position="27"/>
        <end position="323"/>
    </location>
</feature>
<dbReference type="SUPFAM" id="SSF53850">
    <property type="entry name" value="Periplasmic binding protein-like II"/>
    <property type="match status" value="1"/>
</dbReference>
<dbReference type="OrthoDB" id="9815602at2"/>
<dbReference type="GO" id="GO:0042597">
    <property type="term" value="C:periplasmic space"/>
    <property type="evidence" value="ECO:0007669"/>
    <property type="project" value="UniProtKB-SubCell"/>
</dbReference>
<comment type="similarity">
    <text evidence="2">Belongs to the bacterial solute-binding protein SsuA/TauA family.</text>
</comment>
<dbReference type="PANTHER" id="PTHR30024">
    <property type="entry name" value="ALIPHATIC SULFONATES-BINDING PROTEIN-RELATED"/>
    <property type="match status" value="1"/>
</dbReference>
<evidence type="ECO:0000256" key="1">
    <source>
        <dbReference type="ARBA" id="ARBA00004418"/>
    </source>
</evidence>
<accession>A0A327KYM2</accession>
<evidence type="ECO:0000259" key="5">
    <source>
        <dbReference type="SMART" id="SM00062"/>
    </source>
</evidence>
<evidence type="ECO:0000313" key="6">
    <source>
        <dbReference type="EMBL" id="RAI43186.1"/>
    </source>
</evidence>
<dbReference type="SMART" id="SM00062">
    <property type="entry name" value="PBPb"/>
    <property type="match status" value="1"/>
</dbReference>
<proteinExistence type="inferred from homology"/>
<evidence type="ECO:0000256" key="4">
    <source>
        <dbReference type="SAM" id="SignalP"/>
    </source>
</evidence>
<comment type="subcellular location">
    <subcellularLocation>
        <location evidence="1">Periplasm</location>
    </subcellularLocation>
</comment>
<dbReference type="AlphaFoldDB" id="A0A327KYM2"/>
<dbReference type="InterPro" id="IPR001638">
    <property type="entry name" value="Solute-binding_3/MltF_N"/>
</dbReference>